<evidence type="ECO:0000259" key="8">
    <source>
        <dbReference type="Pfam" id="PF22666"/>
    </source>
</evidence>
<evidence type="ECO:0000256" key="3">
    <source>
        <dbReference type="ARBA" id="ARBA00016205"/>
    </source>
</evidence>
<evidence type="ECO:0000313" key="10">
    <source>
        <dbReference type="Proteomes" id="UP000824109"/>
    </source>
</evidence>
<proteinExistence type="inferred from homology"/>
<dbReference type="InterPro" id="IPR006102">
    <property type="entry name" value="Ig-like_GH2"/>
</dbReference>
<evidence type="ECO:0000259" key="6">
    <source>
        <dbReference type="Pfam" id="PF00703"/>
    </source>
</evidence>
<sequence length="555" mass="64214">MIRLFDTHYIRQTQELDGMWDFCMEGFDKPYKLPVPGCWEQHPDFLQYRGKGTYTRKVYIKNGGNVRLEFKGVSHTADVYFDGEKIAHHYNAFTPFSAAVKNVAAGEHEIKVHVDNTFGEHSALHIPNDYYTYGGITRPVSFEIVPDVYIKNVHFTPYMANGKWNAMTEVRVCNLSDETVNAEVRITLAGHAESGVIQIPGCSEVCAVFESEFENVKAWSHEDPALYMLNTVLVLNGEEADDLIERVGFRTVEVRDTKIYLNGAPIYLKGFNRHEDYAVDGCAVSLQHMVQDMDMMQDMNVNAVRTCHYPNDERFLDLCDERGIMVWEENHARGLVLEDMQNPNFEKQCEDCIREMIENHYNHPSIVIWGILNECASETEEGRRMYKKQYDQIKSMDTSRPTTSATCRHFTDICLDLPDVVSFNMYSGWYKDCPIDERNDQEIEWIKKSGGDNKPIIVSELGAAAIYGYRDRSRCKWSEERQADLIRDNLEVYMNDDRITGVFIWQFADCRVTEEGEWFATRARCHNNKGVVDEYRRPKMAYDTVKEMFKKYGGA</sequence>
<dbReference type="SUPFAM" id="SSF49785">
    <property type="entry name" value="Galactose-binding domain-like"/>
    <property type="match status" value="1"/>
</dbReference>
<dbReference type="GO" id="GO:0019391">
    <property type="term" value="P:glucuronoside catabolic process"/>
    <property type="evidence" value="ECO:0007669"/>
    <property type="project" value="TreeGrafter"/>
</dbReference>
<dbReference type="PANTHER" id="PTHR10066">
    <property type="entry name" value="BETA-GLUCURONIDASE"/>
    <property type="match status" value="1"/>
</dbReference>
<dbReference type="SUPFAM" id="SSF49303">
    <property type="entry name" value="beta-Galactosidase/glucuronidase domain"/>
    <property type="match status" value="1"/>
</dbReference>
<accession>A0A9D1MBT1</accession>
<feature type="domain" description="Glycoside hydrolase family 2 immunoglobulin-like beta-sandwich" evidence="6">
    <location>
        <begin position="148"/>
        <end position="250"/>
    </location>
</feature>
<organism evidence="9 10">
    <name type="scientific">Candidatus Ornithomonoglobus merdipullorum</name>
    <dbReference type="NCBI Taxonomy" id="2840895"/>
    <lineage>
        <taxon>Bacteria</taxon>
        <taxon>Bacillati</taxon>
        <taxon>Bacillota</taxon>
        <taxon>Clostridia</taxon>
        <taxon>Candidatus Ornithomonoglobus</taxon>
    </lineage>
</organism>
<keyword evidence="4" id="KW-0378">Hydrolase</keyword>
<dbReference type="InterPro" id="IPR006101">
    <property type="entry name" value="Glyco_hydro_2"/>
</dbReference>
<feature type="domain" description="Glycoside hydrolase family 2 catalytic" evidence="7">
    <location>
        <begin position="252"/>
        <end position="550"/>
    </location>
</feature>
<dbReference type="InterPro" id="IPR023230">
    <property type="entry name" value="Glyco_hydro_2_CS"/>
</dbReference>
<evidence type="ECO:0000256" key="5">
    <source>
        <dbReference type="ARBA" id="ARBA00023295"/>
    </source>
</evidence>
<dbReference type="PROSITE" id="PS00719">
    <property type="entry name" value="GLYCOSYL_HYDROL_F2_1"/>
    <property type="match status" value="1"/>
</dbReference>
<evidence type="ECO:0000256" key="2">
    <source>
        <dbReference type="ARBA" id="ARBA00012761"/>
    </source>
</evidence>
<dbReference type="Pfam" id="PF22666">
    <property type="entry name" value="Glyco_hydro_2_N2"/>
    <property type="match status" value="1"/>
</dbReference>
<dbReference type="SUPFAM" id="SSF51445">
    <property type="entry name" value="(Trans)glycosidases"/>
    <property type="match status" value="1"/>
</dbReference>
<dbReference type="InterPro" id="IPR017853">
    <property type="entry name" value="GH"/>
</dbReference>
<dbReference type="Gene3D" id="3.20.20.80">
    <property type="entry name" value="Glycosidases"/>
    <property type="match status" value="1"/>
</dbReference>
<feature type="domain" description="Beta-mannosidase-like galactose-binding" evidence="8">
    <location>
        <begin position="55"/>
        <end position="123"/>
    </location>
</feature>
<dbReference type="Gene3D" id="2.60.40.10">
    <property type="entry name" value="Immunoglobulins"/>
    <property type="match status" value="1"/>
</dbReference>
<evidence type="ECO:0000256" key="1">
    <source>
        <dbReference type="ARBA" id="ARBA00007401"/>
    </source>
</evidence>
<reference evidence="9" key="2">
    <citation type="journal article" date="2021" name="PeerJ">
        <title>Extensive microbial diversity within the chicken gut microbiome revealed by metagenomics and culture.</title>
        <authorList>
            <person name="Gilroy R."/>
            <person name="Ravi A."/>
            <person name="Getino M."/>
            <person name="Pursley I."/>
            <person name="Horton D.L."/>
            <person name="Alikhan N.F."/>
            <person name="Baker D."/>
            <person name="Gharbi K."/>
            <person name="Hall N."/>
            <person name="Watson M."/>
            <person name="Adriaenssens E.M."/>
            <person name="Foster-Nyarko E."/>
            <person name="Jarju S."/>
            <person name="Secka A."/>
            <person name="Antonio M."/>
            <person name="Oren A."/>
            <person name="Chaudhuri R.R."/>
            <person name="La Ragione R."/>
            <person name="Hildebrand F."/>
            <person name="Pallen M.J."/>
        </authorList>
    </citation>
    <scope>NUCLEOTIDE SEQUENCE</scope>
    <source>
        <strain evidence="9">USAMLcec3-3695</strain>
    </source>
</reference>
<dbReference type="Pfam" id="PF02836">
    <property type="entry name" value="Glyco_hydro_2_C"/>
    <property type="match status" value="1"/>
</dbReference>
<dbReference type="PRINTS" id="PR00132">
    <property type="entry name" value="GLHYDRLASE2"/>
</dbReference>
<dbReference type="InterPro" id="IPR008979">
    <property type="entry name" value="Galactose-bd-like_sf"/>
</dbReference>
<name>A0A9D1MBT1_9FIRM</name>
<protein>
    <recommendedName>
        <fullName evidence="3">Beta-glucuronidase</fullName>
        <ecNumber evidence="2">3.2.1.31</ecNumber>
    </recommendedName>
</protein>
<dbReference type="Gene3D" id="2.60.120.260">
    <property type="entry name" value="Galactose-binding domain-like"/>
    <property type="match status" value="1"/>
</dbReference>
<comment type="similarity">
    <text evidence="1">Belongs to the glycosyl hydrolase 2 family.</text>
</comment>
<dbReference type="GO" id="GO:0030246">
    <property type="term" value="F:carbohydrate binding"/>
    <property type="evidence" value="ECO:0007669"/>
    <property type="project" value="TreeGrafter"/>
</dbReference>
<dbReference type="InterPro" id="IPR013783">
    <property type="entry name" value="Ig-like_fold"/>
</dbReference>
<dbReference type="Pfam" id="PF00703">
    <property type="entry name" value="Glyco_hydro_2"/>
    <property type="match status" value="1"/>
</dbReference>
<dbReference type="PANTHER" id="PTHR10066:SF67">
    <property type="entry name" value="BETA-GLUCURONIDASE"/>
    <property type="match status" value="1"/>
</dbReference>
<reference evidence="9" key="1">
    <citation type="submission" date="2020-10" db="EMBL/GenBank/DDBJ databases">
        <authorList>
            <person name="Gilroy R."/>
        </authorList>
    </citation>
    <scope>NUCLEOTIDE SEQUENCE</scope>
    <source>
        <strain evidence="9">USAMLcec3-3695</strain>
    </source>
</reference>
<dbReference type="InterPro" id="IPR036156">
    <property type="entry name" value="Beta-gal/glucu_dom_sf"/>
</dbReference>
<dbReference type="InterPro" id="IPR006103">
    <property type="entry name" value="Glyco_hydro_2_cat"/>
</dbReference>
<keyword evidence="5" id="KW-0326">Glycosidase</keyword>
<dbReference type="EMBL" id="DVNB01000053">
    <property type="protein sequence ID" value="HIU57198.1"/>
    <property type="molecule type" value="Genomic_DNA"/>
</dbReference>
<dbReference type="EC" id="3.2.1.31" evidence="2"/>
<dbReference type="GO" id="GO:0004566">
    <property type="term" value="F:beta-glucuronidase activity"/>
    <property type="evidence" value="ECO:0007669"/>
    <property type="project" value="UniProtKB-EC"/>
</dbReference>
<gene>
    <name evidence="9" type="ORF">IAA61_05225</name>
</gene>
<dbReference type="AlphaFoldDB" id="A0A9D1MBT1"/>
<dbReference type="GO" id="GO:0005975">
    <property type="term" value="P:carbohydrate metabolic process"/>
    <property type="evidence" value="ECO:0007669"/>
    <property type="project" value="InterPro"/>
</dbReference>
<comment type="caution">
    <text evidence="9">The sequence shown here is derived from an EMBL/GenBank/DDBJ whole genome shotgun (WGS) entry which is preliminary data.</text>
</comment>
<evidence type="ECO:0000256" key="4">
    <source>
        <dbReference type="ARBA" id="ARBA00022801"/>
    </source>
</evidence>
<dbReference type="InterPro" id="IPR054593">
    <property type="entry name" value="Beta-mannosidase-like_N2"/>
</dbReference>
<dbReference type="Proteomes" id="UP000824109">
    <property type="component" value="Unassembled WGS sequence"/>
</dbReference>
<evidence type="ECO:0000259" key="7">
    <source>
        <dbReference type="Pfam" id="PF02836"/>
    </source>
</evidence>
<evidence type="ECO:0000313" key="9">
    <source>
        <dbReference type="EMBL" id="HIU57198.1"/>
    </source>
</evidence>